<evidence type="ECO:0000313" key="2">
    <source>
        <dbReference type="Proteomes" id="UP000054359"/>
    </source>
</evidence>
<evidence type="ECO:0000313" key="1">
    <source>
        <dbReference type="EMBL" id="KFM70062.1"/>
    </source>
</evidence>
<gene>
    <name evidence="1" type="ORF">X975_04397</name>
</gene>
<protein>
    <submittedName>
        <fullName evidence="1">Uncharacterized protein</fullName>
    </submittedName>
</protein>
<sequence length="293" mass="33944">MTTSLASALPTFSGNVSQNVDFFIDQINSVEEREKWPNEKKLIILKIYCRDKALDFLANDSRAAIENDFENLEKLLKDKFSQVESFQVIQQKFSNFSQKCNQSVRELADEITTAATKYINEDSVENLSLHKLKENMKLTKFLDALRADIRIEVKKLGLSSFDRVIELASNIENALNNQKIYLNSINAEQNLERHQKIRFHVNESLHTVGHYNHTQTIIENNTNEKLILRKNSVISTVVPFHFEDIVSPKNHKTLQINTLNLQEVIKLRKEELNVSDFKLDHLNEKAKSEMIEL</sequence>
<reference evidence="1 2" key="1">
    <citation type="submission" date="2013-11" db="EMBL/GenBank/DDBJ databases">
        <title>Genome sequencing of Stegodyphus mimosarum.</title>
        <authorList>
            <person name="Bechsgaard J."/>
        </authorList>
    </citation>
    <scope>NUCLEOTIDE SEQUENCE [LARGE SCALE GENOMIC DNA]</scope>
</reference>
<organism evidence="1 2">
    <name type="scientific">Stegodyphus mimosarum</name>
    <name type="common">African social velvet spider</name>
    <dbReference type="NCBI Taxonomy" id="407821"/>
    <lineage>
        <taxon>Eukaryota</taxon>
        <taxon>Metazoa</taxon>
        <taxon>Ecdysozoa</taxon>
        <taxon>Arthropoda</taxon>
        <taxon>Chelicerata</taxon>
        <taxon>Arachnida</taxon>
        <taxon>Araneae</taxon>
        <taxon>Araneomorphae</taxon>
        <taxon>Entelegynae</taxon>
        <taxon>Eresoidea</taxon>
        <taxon>Eresidae</taxon>
        <taxon>Stegodyphus</taxon>
    </lineage>
</organism>
<name>A0A087TY73_STEMI</name>
<dbReference type="Proteomes" id="UP000054359">
    <property type="component" value="Unassembled WGS sequence"/>
</dbReference>
<dbReference type="EMBL" id="KK117287">
    <property type="protein sequence ID" value="KFM70062.1"/>
    <property type="molecule type" value="Genomic_DNA"/>
</dbReference>
<dbReference type="OrthoDB" id="6437135at2759"/>
<keyword evidence="2" id="KW-1185">Reference proteome</keyword>
<feature type="non-terminal residue" evidence="1">
    <location>
        <position position="293"/>
    </location>
</feature>
<proteinExistence type="predicted"/>
<dbReference type="PANTHER" id="PTHR33223:SF6">
    <property type="entry name" value="CCHC-TYPE DOMAIN-CONTAINING PROTEIN"/>
    <property type="match status" value="1"/>
</dbReference>
<accession>A0A087TY73</accession>
<dbReference type="PANTHER" id="PTHR33223">
    <property type="entry name" value="CCHC-TYPE DOMAIN-CONTAINING PROTEIN"/>
    <property type="match status" value="1"/>
</dbReference>
<dbReference type="AlphaFoldDB" id="A0A087TY73"/>